<name>A0AA40R559_9BURK</name>
<evidence type="ECO:0000313" key="2">
    <source>
        <dbReference type="Proteomes" id="UP000070119"/>
    </source>
</evidence>
<gene>
    <name evidence="1" type="ORF">WK57_30610</name>
</gene>
<proteinExistence type="predicted"/>
<comment type="caution">
    <text evidence="1">The sequence shown here is derived from an EMBL/GenBank/DDBJ whole genome shotgun (WGS) entry which is preliminary data.</text>
</comment>
<accession>A0AA40R559</accession>
<dbReference type="EMBL" id="LNJU01000005">
    <property type="protein sequence ID" value="KWZ53343.1"/>
    <property type="molecule type" value="Genomic_DNA"/>
</dbReference>
<reference evidence="1 2" key="1">
    <citation type="submission" date="2015-11" db="EMBL/GenBank/DDBJ databases">
        <authorList>
            <person name="Sahl J."/>
            <person name="Wagner D."/>
            <person name="Keim P."/>
        </authorList>
    </citation>
    <scope>NUCLEOTIDE SEQUENCE [LARGE SCALE GENOMIC DNA]</scope>
    <source>
        <strain evidence="1 2">MSMB1157</strain>
    </source>
</reference>
<dbReference type="RefSeq" id="WP_060969637.1">
    <property type="nucleotide sequence ID" value="NZ_CM003772.1"/>
</dbReference>
<protein>
    <submittedName>
        <fullName evidence="1">Uncharacterized protein</fullName>
    </submittedName>
</protein>
<evidence type="ECO:0000313" key="1">
    <source>
        <dbReference type="EMBL" id="KWZ53343.1"/>
    </source>
</evidence>
<dbReference type="AlphaFoldDB" id="A0AA40R559"/>
<sequence>MSKYQKLDALILAAIDDKPKRFATINLGEVVRESERIAREEATPHTRGDVIAWRMVDRRLQALRKAGKIRSTSTGWVRIGPHAR</sequence>
<dbReference type="Proteomes" id="UP000070119">
    <property type="component" value="Chromosome 2"/>
</dbReference>
<organism evidence="1 2">
    <name type="scientific">Burkholderia ubonensis</name>
    <dbReference type="NCBI Taxonomy" id="101571"/>
    <lineage>
        <taxon>Bacteria</taxon>
        <taxon>Pseudomonadati</taxon>
        <taxon>Pseudomonadota</taxon>
        <taxon>Betaproteobacteria</taxon>
        <taxon>Burkholderiales</taxon>
        <taxon>Burkholderiaceae</taxon>
        <taxon>Burkholderia</taxon>
        <taxon>Burkholderia cepacia complex</taxon>
    </lineage>
</organism>